<reference evidence="3" key="1">
    <citation type="submission" date="2022-11" db="UniProtKB">
        <authorList>
            <consortium name="WormBaseParasite"/>
        </authorList>
    </citation>
    <scope>IDENTIFICATION</scope>
</reference>
<name>A0A915Q7V8_9BILA</name>
<feature type="compositionally biased region" description="Acidic residues" evidence="1">
    <location>
        <begin position="336"/>
        <end position="347"/>
    </location>
</feature>
<dbReference type="InterPro" id="IPR011990">
    <property type="entry name" value="TPR-like_helical_dom_sf"/>
</dbReference>
<feature type="region of interest" description="Disordered" evidence="1">
    <location>
        <begin position="330"/>
        <end position="353"/>
    </location>
</feature>
<sequence>MDNSTVPPKPLAKTIRQILILCEKVDLLIDEDDSQTLMCSEIHSLRSRVIRLCRTVFFDIEWSRRILDRIWKSCYYSVICRVRKAALSVEQKNWAEMLLSTYVKELCIFANDFPHLCAVSCLYIGDLRRYAWLICGTEKYRNLALLHYRKSAKLDEKNGIALNQLGLLVQEANPACALLYFLLADNAPVPFDGAYANVVRLLNQQEEQKEENPTISVLEQCFTYFRQSYFEELSIKWSEFFTLQLETRHAFHVALSINTVVLAAVTLLKKGKETELLSLSKLFFRISEVTTQNMKEWYGAEAEGVNLRRRRASSSDESVDVEIKEKQKHLIQSSSIEDDVVSEDDEGTGEKERTILNRRNRETKHRIETLLVALLHAATSLAPHVYNDIVPSALHCQYEDFCQQLIQFLNLLELNLEGKSENLWQLGGPTPWVLLPRFLQAFVHSPHTPVKFDEFFLYAPKNSTKEIKMKNMAKLWLAHDAEKEHIRTSLPLYVVPHEDVLLQRLEVMKKILKKDKLIVAIAEGTFRNLDMKKDKPEVRKALRWINAHISKGNGCLRIIPQSTPEKCAEKLLAQAPTTSTVFVTILTLMQVEADSVIKRPYLALFLRCVRGQVKCESEMLLLVNRERKAREEAINDEWLLDRQHWLSTQEAVQR</sequence>
<evidence type="ECO:0000256" key="1">
    <source>
        <dbReference type="SAM" id="MobiDB-lite"/>
    </source>
</evidence>
<dbReference type="WBParaSite" id="sdigi.contig88.g4019.t1">
    <property type="protein sequence ID" value="sdigi.contig88.g4019.t1"/>
    <property type="gene ID" value="sdigi.contig88.g4019"/>
</dbReference>
<evidence type="ECO:0000313" key="3">
    <source>
        <dbReference type="WBParaSite" id="sdigi.contig88.g4019.t1"/>
    </source>
</evidence>
<keyword evidence="2" id="KW-1185">Reference proteome</keyword>
<accession>A0A915Q7V8</accession>
<dbReference type="Proteomes" id="UP000887581">
    <property type="component" value="Unplaced"/>
</dbReference>
<dbReference type="SUPFAM" id="SSF48452">
    <property type="entry name" value="TPR-like"/>
    <property type="match status" value="1"/>
</dbReference>
<dbReference type="Gene3D" id="1.25.40.10">
    <property type="entry name" value="Tetratricopeptide repeat domain"/>
    <property type="match status" value="1"/>
</dbReference>
<protein>
    <submittedName>
        <fullName evidence="3">Bm12874</fullName>
    </submittedName>
</protein>
<dbReference type="AlphaFoldDB" id="A0A915Q7V8"/>
<evidence type="ECO:0000313" key="2">
    <source>
        <dbReference type="Proteomes" id="UP000887581"/>
    </source>
</evidence>
<organism evidence="2 3">
    <name type="scientific">Setaria digitata</name>
    <dbReference type="NCBI Taxonomy" id="48799"/>
    <lineage>
        <taxon>Eukaryota</taxon>
        <taxon>Metazoa</taxon>
        <taxon>Ecdysozoa</taxon>
        <taxon>Nematoda</taxon>
        <taxon>Chromadorea</taxon>
        <taxon>Rhabditida</taxon>
        <taxon>Spirurina</taxon>
        <taxon>Spiruromorpha</taxon>
        <taxon>Filarioidea</taxon>
        <taxon>Setariidae</taxon>
        <taxon>Setaria</taxon>
    </lineage>
</organism>
<dbReference type="Gene3D" id="3.40.50.1010">
    <property type="entry name" value="5'-nuclease"/>
    <property type="match status" value="1"/>
</dbReference>
<proteinExistence type="predicted"/>